<reference evidence="12 13" key="1">
    <citation type="submission" date="2024-03" db="EMBL/GenBank/DDBJ databases">
        <title>Inconsistent identification of Apilactobacillus kunkeei-related strains obtained by well-developed overall genome related indices.</title>
        <authorList>
            <person name="Maeno S."/>
            <person name="Endo A."/>
        </authorList>
    </citation>
    <scope>NUCLEOTIDE SEQUENCE [LARGE SCALE GENOMIC DNA]</scope>
    <source>
        <strain evidence="12 13">20H-10</strain>
    </source>
</reference>
<dbReference type="PANTHER" id="PTHR43527">
    <property type="entry name" value="4-DIPHOSPHOCYTIDYL-2-C-METHYL-D-ERYTHRITOL KINASE, CHLOROPLASTIC"/>
    <property type="match status" value="1"/>
</dbReference>
<comment type="similarity">
    <text evidence="1 9">Belongs to the GHMP kinase family. IspE subfamily.</text>
</comment>
<dbReference type="Pfam" id="PF08544">
    <property type="entry name" value="GHMP_kinases_C"/>
    <property type="match status" value="1"/>
</dbReference>
<dbReference type="PIRSF" id="PIRSF010376">
    <property type="entry name" value="IspE"/>
    <property type="match status" value="1"/>
</dbReference>
<feature type="domain" description="GHMP kinase C-terminal" evidence="11">
    <location>
        <begin position="204"/>
        <end position="273"/>
    </location>
</feature>
<keyword evidence="9" id="KW-0414">Isoprene biosynthesis</keyword>
<keyword evidence="13" id="KW-1185">Reference proteome</keyword>
<dbReference type="RefSeq" id="WP_053949667.1">
    <property type="nucleotide sequence ID" value="NZ_BAABVV010000035.1"/>
</dbReference>
<dbReference type="InterPro" id="IPR036554">
    <property type="entry name" value="GHMP_kinase_C_sf"/>
</dbReference>
<keyword evidence="5 9" id="KW-0547">Nucleotide-binding</keyword>
<dbReference type="InterPro" id="IPR020568">
    <property type="entry name" value="Ribosomal_Su5_D2-typ_SF"/>
</dbReference>
<evidence type="ECO:0000256" key="5">
    <source>
        <dbReference type="ARBA" id="ARBA00022741"/>
    </source>
</evidence>
<dbReference type="Gene3D" id="3.30.70.890">
    <property type="entry name" value="GHMP kinase, C-terminal domain"/>
    <property type="match status" value="1"/>
</dbReference>
<dbReference type="Gene3D" id="3.30.230.10">
    <property type="match status" value="1"/>
</dbReference>
<dbReference type="InterPro" id="IPR013750">
    <property type="entry name" value="GHMP_kinase_C_dom"/>
</dbReference>
<dbReference type="InterPro" id="IPR006204">
    <property type="entry name" value="GHMP_kinase_N_dom"/>
</dbReference>
<feature type="active site" evidence="9">
    <location>
        <position position="136"/>
    </location>
</feature>
<evidence type="ECO:0000256" key="6">
    <source>
        <dbReference type="ARBA" id="ARBA00022777"/>
    </source>
</evidence>
<evidence type="ECO:0000313" key="13">
    <source>
        <dbReference type="Proteomes" id="UP001438112"/>
    </source>
</evidence>
<dbReference type="Pfam" id="PF00288">
    <property type="entry name" value="GHMP_kinases_N"/>
    <property type="match status" value="1"/>
</dbReference>
<dbReference type="HAMAP" id="MF_00061">
    <property type="entry name" value="IspE"/>
    <property type="match status" value="1"/>
</dbReference>
<dbReference type="Proteomes" id="UP001438112">
    <property type="component" value="Unassembled WGS sequence"/>
</dbReference>
<evidence type="ECO:0000256" key="4">
    <source>
        <dbReference type="ARBA" id="ARBA00022679"/>
    </source>
</evidence>
<sequence>MKTVEKACAKLNLGLDTPFRHDDGEIEWEMLMTSIDLADYVEIITGKGNGISVHCNRVFLPQDQRNLAYQAALLLKKKFNIHQKVEINIKKNIPVAAGMGGGSSDAAAVIRGLNRLWDLHMSNQEMATFGLQLDSDVPYCVYSQTAMVTGKGDDIELMPKLPKMYFVVVKPKVSVSTPEILNKINYDKLNHVDIDGLANAVSTQDYDDIVSHMGNVLEPLSSKHHAEIRRIKEKFEKYGADNAQMSGTGPTVFGICKTESQAKHIFNSIRGFCSEVYIVRPV</sequence>
<dbReference type="InterPro" id="IPR004424">
    <property type="entry name" value="IspE"/>
</dbReference>
<feature type="binding site" evidence="9">
    <location>
        <begin position="94"/>
        <end position="104"/>
    </location>
    <ligand>
        <name>ATP</name>
        <dbReference type="ChEBI" id="CHEBI:30616"/>
    </ligand>
</feature>
<dbReference type="SUPFAM" id="SSF55060">
    <property type="entry name" value="GHMP Kinase, C-terminal domain"/>
    <property type="match status" value="1"/>
</dbReference>
<evidence type="ECO:0000256" key="7">
    <source>
        <dbReference type="ARBA" id="ARBA00022840"/>
    </source>
</evidence>
<evidence type="ECO:0000256" key="1">
    <source>
        <dbReference type="ARBA" id="ARBA00009684"/>
    </source>
</evidence>
<evidence type="ECO:0000256" key="9">
    <source>
        <dbReference type="HAMAP-Rule" id="MF_00061"/>
    </source>
</evidence>
<gene>
    <name evidence="9 12" type="primary">ispE</name>
    <name evidence="12" type="ORF">AP20H10_08390</name>
</gene>
<evidence type="ECO:0000256" key="8">
    <source>
        <dbReference type="ARBA" id="ARBA00032554"/>
    </source>
</evidence>
<comment type="function">
    <text evidence="9">Catalyzes the phosphorylation of the position 2 hydroxy group of 4-diphosphocytidyl-2C-methyl-D-erythritol.</text>
</comment>
<evidence type="ECO:0000313" key="12">
    <source>
        <dbReference type="EMBL" id="GAA6114476.1"/>
    </source>
</evidence>
<comment type="caution">
    <text evidence="12">The sequence shown here is derived from an EMBL/GenBank/DDBJ whole genome shotgun (WGS) entry which is preliminary data.</text>
</comment>
<feature type="domain" description="GHMP kinase N-terminal" evidence="10">
    <location>
        <begin position="66"/>
        <end position="143"/>
    </location>
</feature>
<dbReference type="InterPro" id="IPR014721">
    <property type="entry name" value="Ribsml_uS5_D2-typ_fold_subgr"/>
</dbReference>
<accession>A0ABP9ZI47</accession>
<comment type="pathway">
    <text evidence="9">Isoprenoid biosynthesis; isopentenyl diphosphate biosynthesis via DXP pathway; isopentenyl diphosphate from 1-deoxy-D-xylulose 5-phosphate: step 3/6.</text>
</comment>
<keyword evidence="7 9" id="KW-0067">ATP-binding</keyword>
<name>A0ABP9ZI47_9LACO</name>
<comment type="catalytic activity">
    <reaction evidence="9">
        <text>4-CDP-2-C-methyl-D-erythritol + ATP = 4-CDP-2-C-methyl-D-erythritol 2-phosphate + ADP + H(+)</text>
        <dbReference type="Rhea" id="RHEA:18437"/>
        <dbReference type="ChEBI" id="CHEBI:15378"/>
        <dbReference type="ChEBI" id="CHEBI:30616"/>
        <dbReference type="ChEBI" id="CHEBI:57823"/>
        <dbReference type="ChEBI" id="CHEBI:57919"/>
        <dbReference type="ChEBI" id="CHEBI:456216"/>
        <dbReference type="EC" id="2.7.1.148"/>
    </reaction>
</comment>
<proteinExistence type="inferred from homology"/>
<evidence type="ECO:0000256" key="3">
    <source>
        <dbReference type="ARBA" id="ARBA00017473"/>
    </source>
</evidence>
<dbReference type="NCBIfam" id="TIGR00154">
    <property type="entry name" value="ispE"/>
    <property type="match status" value="1"/>
</dbReference>
<evidence type="ECO:0000259" key="10">
    <source>
        <dbReference type="Pfam" id="PF00288"/>
    </source>
</evidence>
<keyword evidence="6 9" id="KW-0418">Kinase</keyword>
<organism evidence="12 13">
    <name type="scientific">Apilactobacillus apinorum</name>
    <dbReference type="NCBI Taxonomy" id="1218495"/>
    <lineage>
        <taxon>Bacteria</taxon>
        <taxon>Bacillati</taxon>
        <taxon>Bacillota</taxon>
        <taxon>Bacilli</taxon>
        <taxon>Lactobacillales</taxon>
        <taxon>Lactobacillaceae</taxon>
        <taxon>Apilactobacillus</taxon>
    </lineage>
</organism>
<dbReference type="SUPFAM" id="SSF54211">
    <property type="entry name" value="Ribosomal protein S5 domain 2-like"/>
    <property type="match status" value="1"/>
</dbReference>
<evidence type="ECO:0000259" key="11">
    <source>
        <dbReference type="Pfam" id="PF08544"/>
    </source>
</evidence>
<dbReference type="GO" id="GO:0016301">
    <property type="term" value="F:kinase activity"/>
    <property type="evidence" value="ECO:0007669"/>
    <property type="project" value="UniProtKB-KW"/>
</dbReference>
<dbReference type="EMBL" id="BAABVV010000035">
    <property type="protein sequence ID" value="GAA6114476.1"/>
    <property type="molecule type" value="Genomic_DNA"/>
</dbReference>
<feature type="active site" evidence="9">
    <location>
        <position position="10"/>
    </location>
</feature>
<evidence type="ECO:0000256" key="2">
    <source>
        <dbReference type="ARBA" id="ARBA00012052"/>
    </source>
</evidence>
<keyword evidence="4 9" id="KW-0808">Transferase</keyword>
<protein>
    <recommendedName>
        <fullName evidence="3 9">4-diphosphocytidyl-2-C-methyl-D-erythritol kinase</fullName>
        <shortName evidence="9">CMK</shortName>
        <ecNumber evidence="2 9">2.7.1.148</ecNumber>
    </recommendedName>
    <alternativeName>
        <fullName evidence="8 9">4-(cytidine-5'-diphospho)-2-C-methyl-D-erythritol kinase</fullName>
    </alternativeName>
</protein>
<dbReference type="EC" id="2.7.1.148" evidence="2 9"/>
<dbReference type="PANTHER" id="PTHR43527:SF2">
    <property type="entry name" value="4-DIPHOSPHOCYTIDYL-2-C-METHYL-D-ERYTHRITOL KINASE, CHLOROPLASTIC"/>
    <property type="match status" value="1"/>
</dbReference>